<dbReference type="EMBL" id="JBEPSJ010000004">
    <property type="protein sequence ID" value="MET4583378.1"/>
    <property type="molecule type" value="Genomic_DNA"/>
</dbReference>
<feature type="region of interest" description="Disordered" evidence="1">
    <location>
        <begin position="19"/>
        <end position="49"/>
    </location>
</feature>
<reference evidence="2 3" key="1">
    <citation type="submission" date="2024-06" db="EMBL/GenBank/DDBJ databases">
        <title>Sorghum-associated microbial communities from plants grown in Nebraska, USA.</title>
        <authorList>
            <person name="Schachtman D."/>
        </authorList>
    </citation>
    <scope>NUCLEOTIDE SEQUENCE [LARGE SCALE GENOMIC DNA]</scope>
    <source>
        <strain evidence="2 3">2857</strain>
    </source>
</reference>
<organism evidence="2 3">
    <name type="scientific">Conyzicola nivalis</name>
    <dbReference type="NCBI Taxonomy" id="1477021"/>
    <lineage>
        <taxon>Bacteria</taxon>
        <taxon>Bacillati</taxon>
        <taxon>Actinomycetota</taxon>
        <taxon>Actinomycetes</taxon>
        <taxon>Micrococcales</taxon>
        <taxon>Microbacteriaceae</taxon>
        <taxon>Conyzicola</taxon>
    </lineage>
</organism>
<proteinExistence type="predicted"/>
<protein>
    <submittedName>
        <fullName evidence="2">Uncharacterized protein</fullName>
    </submittedName>
</protein>
<evidence type="ECO:0000313" key="3">
    <source>
        <dbReference type="Proteomes" id="UP001549257"/>
    </source>
</evidence>
<accession>A0ABV2QSD3</accession>
<keyword evidence="3" id="KW-1185">Reference proteome</keyword>
<sequence>RIRKVAPHRRLSPAFVEALADQKPDTEKPETATDDSWNTPDNPGDVMPF</sequence>
<feature type="compositionally biased region" description="Basic and acidic residues" evidence="1">
    <location>
        <begin position="20"/>
        <end position="31"/>
    </location>
</feature>
<comment type="caution">
    <text evidence="2">The sequence shown here is derived from an EMBL/GenBank/DDBJ whole genome shotgun (WGS) entry which is preliminary data.</text>
</comment>
<feature type="non-terminal residue" evidence="2">
    <location>
        <position position="1"/>
    </location>
</feature>
<evidence type="ECO:0000256" key="1">
    <source>
        <dbReference type="SAM" id="MobiDB-lite"/>
    </source>
</evidence>
<dbReference type="Proteomes" id="UP001549257">
    <property type="component" value="Unassembled WGS sequence"/>
</dbReference>
<name>A0ABV2QSD3_9MICO</name>
<gene>
    <name evidence="2" type="ORF">ABIE21_002904</name>
</gene>
<evidence type="ECO:0000313" key="2">
    <source>
        <dbReference type="EMBL" id="MET4583378.1"/>
    </source>
</evidence>